<sequence>MMTICVLSSLHEAETADEAARYAASLANDAAYGRLCLMQLASGKWAVCLCRGGG</sequence>
<proteinExistence type="predicted"/>
<accession>A0A378WT24</accession>
<gene>
    <name evidence="1" type="ORF">NCTC12229_01919</name>
</gene>
<evidence type="ECO:0000313" key="2">
    <source>
        <dbReference type="Proteomes" id="UP000254055"/>
    </source>
</evidence>
<name>A0A378WT24_9NEIS</name>
<dbReference type="AlphaFoldDB" id="A0A378WT24"/>
<organism evidence="1 2">
    <name type="scientific">Neisseria zoodegmatis</name>
    <dbReference type="NCBI Taxonomy" id="326523"/>
    <lineage>
        <taxon>Bacteria</taxon>
        <taxon>Pseudomonadati</taxon>
        <taxon>Pseudomonadota</taxon>
        <taxon>Betaproteobacteria</taxon>
        <taxon>Neisseriales</taxon>
        <taxon>Neisseriaceae</taxon>
        <taxon>Neisseria</taxon>
    </lineage>
</organism>
<evidence type="ECO:0000313" key="1">
    <source>
        <dbReference type="EMBL" id="SUA44426.1"/>
    </source>
</evidence>
<dbReference type="RefSeq" id="WP_181792220.1">
    <property type="nucleotide sequence ID" value="NZ_UGRS01000002.1"/>
</dbReference>
<reference evidence="1 2" key="1">
    <citation type="submission" date="2018-06" db="EMBL/GenBank/DDBJ databases">
        <authorList>
            <consortium name="Pathogen Informatics"/>
            <person name="Doyle S."/>
        </authorList>
    </citation>
    <scope>NUCLEOTIDE SEQUENCE [LARGE SCALE GENOMIC DNA]</scope>
    <source>
        <strain evidence="1 2">NCTC12229</strain>
    </source>
</reference>
<dbReference type="EMBL" id="UGRS01000002">
    <property type="protein sequence ID" value="SUA44426.1"/>
    <property type="molecule type" value="Genomic_DNA"/>
</dbReference>
<dbReference type="Proteomes" id="UP000254055">
    <property type="component" value="Unassembled WGS sequence"/>
</dbReference>
<protein>
    <submittedName>
        <fullName evidence="1">Uncharacterized protein</fullName>
    </submittedName>
</protein>